<comment type="similarity">
    <text evidence="2">Belongs to the VTI1 family.</text>
</comment>
<dbReference type="GO" id="GO:0000149">
    <property type="term" value="F:SNARE binding"/>
    <property type="evidence" value="ECO:0007669"/>
    <property type="project" value="TreeGrafter"/>
</dbReference>
<dbReference type="Gene3D" id="1.20.5.110">
    <property type="match status" value="1"/>
</dbReference>
<dbReference type="CDD" id="cd15891">
    <property type="entry name" value="SNARE_Vti1a"/>
    <property type="match status" value="1"/>
</dbReference>
<evidence type="ECO:0000256" key="7">
    <source>
        <dbReference type="ARBA" id="ARBA00023034"/>
    </source>
</evidence>
<sequence length="239" mass="27554">MSLVRKRLSGSRKRRLLVVTSNNMTSLLESYQQQYSTLTADITHLIGKITLSHGVEKQGHVRQVEKLFDEASELLEQMDLEVKEQPSKDRQKYQTRVRSYKTELSKLQTDVRRAKLGLDSKDDCMLDDHHDAEDQRTRLLENTERLERSGRKLDHGYHTAVETEQIGSAILENLHSQRQTINRSRGRVDEMNTALGKSSRLLTGMMKRIIHNRIMLVVIGLIMVISICVALYLIVRRSS</sequence>
<dbReference type="RefSeq" id="XP_029636161.1">
    <property type="nucleotide sequence ID" value="XM_029780301.2"/>
</dbReference>
<protein>
    <recommendedName>
        <fullName evidence="12">Vesicle transport through interaction with t-SNAREs homolog 1A</fullName>
    </recommendedName>
    <alternativeName>
        <fullName evidence="14">Vesicle transport v-SNARE protein Vti1-like 2</fullName>
    </alternativeName>
    <alternativeName>
        <fullName evidence="13">Vti1-rp2</fullName>
    </alternativeName>
</protein>
<evidence type="ECO:0000313" key="15">
    <source>
        <dbReference type="Proteomes" id="UP000515154"/>
    </source>
</evidence>
<evidence type="ECO:0000256" key="2">
    <source>
        <dbReference type="ARBA" id="ARBA00006108"/>
    </source>
</evidence>
<evidence type="ECO:0000256" key="4">
    <source>
        <dbReference type="ARBA" id="ARBA00022692"/>
    </source>
</evidence>
<dbReference type="GO" id="GO:0012507">
    <property type="term" value="C:ER to Golgi transport vesicle membrane"/>
    <property type="evidence" value="ECO:0007669"/>
    <property type="project" value="TreeGrafter"/>
</dbReference>
<keyword evidence="7" id="KW-0333">Golgi apparatus</keyword>
<dbReference type="GO" id="GO:0042147">
    <property type="term" value="P:retrograde transport, endosome to Golgi"/>
    <property type="evidence" value="ECO:0007669"/>
    <property type="project" value="TreeGrafter"/>
</dbReference>
<dbReference type="GO" id="GO:0005789">
    <property type="term" value="C:endoplasmic reticulum membrane"/>
    <property type="evidence" value="ECO:0007669"/>
    <property type="project" value="TreeGrafter"/>
</dbReference>
<comment type="subunit">
    <text evidence="11">Interacts with distinct SNARE complexes that contain either STX5 or STX6. Interacts with NAPA and, to a lesser extent, with NAPG. Identified in a complex containing STX6, STX12, VAMP4 and VTI1A.</text>
</comment>
<keyword evidence="15" id="KW-1185">Reference proteome</keyword>
<dbReference type="GO" id="GO:0005829">
    <property type="term" value="C:cytosol"/>
    <property type="evidence" value="ECO:0007669"/>
    <property type="project" value="GOC"/>
</dbReference>
<evidence type="ECO:0000256" key="8">
    <source>
        <dbReference type="ARBA" id="ARBA00023054"/>
    </source>
</evidence>
<dbReference type="Proteomes" id="UP000515154">
    <property type="component" value="Linkage group LG5"/>
</dbReference>
<dbReference type="SUPFAM" id="SSF47661">
    <property type="entry name" value="t-snare proteins"/>
    <property type="match status" value="1"/>
</dbReference>
<proteinExistence type="inferred from homology"/>
<evidence type="ECO:0000256" key="12">
    <source>
        <dbReference type="ARBA" id="ARBA00071612"/>
    </source>
</evidence>
<evidence type="ECO:0000256" key="1">
    <source>
        <dbReference type="ARBA" id="ARBA00004194"/>
    </source>
</evidence>
<keyword evidence="6" id="KW-1133">Transmembrane helix</keyword>
<evidence type="ECO:0000256" key="13">
    <source>
        <dbReference type="ARBA" id="ARBA00081711"/>
    </source>
</evidence>
<dbReference type="InterPro" id="IPR038407">
    <property type="entry name" value="v-SNARE_N_sf"/>
</dbReference>
<dbReference type="GO" id="GO:0005484">
    <property type="term" value="F:SNAP receptor activity"/>
    <property type="evidence" value="ECO:0007669"/>
    <property type="project" value="InterPro"/>
</dbReference>
<keyword evidence="9" id="KW-0472">Membrane</keyword>
<evidence type="ECO:0000256" key="9">
    <source>
        <dbReference type="ARBA" id="ARBA00023136"/>
    </source>
</evidence>
<dbReference type="Gene3D" id="1.20.58.400">
    <property type="entry name" value="t-snare proteins"/>
    <property type="match status" value="1"/>
</dbReference>
<dbReference type="GO" id="GO:0031201">
    <property type="term" value="C:SNARE complex"/>
    <property type="evidence" value="ECO:0007669"/>
    <property type="project" value="TreeGrafter"/>
</dbReference>
<evidence type="ECO:0000256" key="5">
    <source>
        <dbReference type="ARBA" id="ARBA00022927"/>
    </source>
</evidence>
<evidence type="ECO:0000256" key="10">
    <source>
        <dbReference type="ARBA" id="ARBA00046280"/>
    </source>
</evidence>
<reference evidence="16" key="1">
    <citation type="submission" date="2025-08" db="UniProtKB">
        <authorList>
            <consortium name="RefSeq"/>
        </authorList>
    </citation>
    <scope>IDENTIFICATION</scope>
</reference>
<dbReference type="GO" id="GO:0006891">
    <property type="term" value="P:intra-Golgi vesicle-mediated transport"/>
    <property type="evidence" value="ECO:0007669"/>
    <property type="project" value="TreeGrafter"/>
</dbReference>
<keyword evidence="5" id="KW-0653">Protein transport</keyword>
<dbReference type="InterPro" id="IPR000727">
    <property type="entry name" value="T_SNARE_dom"/>
</dbReference>
<comment type="subcellular location">
    <subcellularLocation>
        <location evidence="10">Endomembrane system</location>
        <topology evidence="10">Single-pass type IV membrane protein</topology>
    </subcellularLocation>
    <subcellularLocation>
        <location evidence="1">Golgi apparatus membrane</location>
        <topology evidence="1">Single-pass membrane protein</topology>
    </subcellularLocation>
</comment>
<dbReference type="SUPFAM" id="SSF58038">
    <property type="entry name" value="SNARE fusion complex"/>
    <property type="match status" value="1"/>
</dbReference>
<dbReference type="InterPro" id="IPR010989">
    <property type="entry name" value="SNARE"/>
</dbReference>
<dbReference type="Pfam" id="PF12352">
    <property type="entry name" value="V-SNARE_C"/>
    <property type="match status" value="1"/>
</dbReference>
<dbReference type="FunFam" id="1.20.58.400:FF:000001">
    <property type="entry name" value="Vesicle transport through interaction with t-SNAREs homolog 1A"/>
    <property type="match status" value="1"/>
</dbReference>
<dbReference type="AlphaFoldDB" id="A0A6P7SDV5"/>
<keyword evidence="4" id="KW-0812">Transmembrane</keyword>
<dbReference type="GO" id="GO:0016236">
    <property type="term" value="P:macroautophagy"/>
    <property type="evidence" value="ECO:0007669"/>
    <property type="project" value="TreeGrafter"/>
</dbReference>
<evidence type="ECO:0000256" key="11">
    <source>
        <dbReference type="ARBA" id="ARBA00065755"/>
    </source>
</evidence>
<dbReference type="InterPro" id="IPR027027">
    <property type="entry name" value="GOSR2/Membrin/Bos1"/>
</dbReference>
<keyword evidence="8" id="KW-0175">Coiled coil</keyword>
<dbReference type="PANTHER" id="PTHR21230">
    <property type="entry name" value="VESICLE TRANSPORT V-SNARE PROTEIN VTI1-RELATED"/>
    <property type="match status" value="1"/>
</dbReference>
<evidence type="ECO:0000256" key="3">
    <source>
        <dbReference type="ARBA" id="ARBA00022448"/>
    </source>
</evidence>
<dbReference type="GO" id="GO:0048280">
    <property type="term" value="P:vesicle fusion with Golgi apparatus"/>
    <property type="evidence" value="ECO:0007669"/>
    <property type="project" value="TreeGrafter"/>
</dbReference>
<dbReference type="FunFam" id="1.20.5.110:FF:000078">
    <property type="entry name" value="Vesicle transport through interaction with t-SNAREs 1A"/>
    <property type="match status" value="1"/>
</dbReference>
<dbReference type="SMART" id="SM00397">
    <property type="entry name" value="t_SNARE"/>
    <property type="match status" value="1"/>
</dbReference>
<dbReference type="Pfam" id="PF05008">
    <property type="entry name" value="V-SNARE"/>
    <property type="match status" value="1"/>
</dbReference>
<dbReference type="GO" id="GO:0031902">
    <property type="term" value="C:late endosome membrane"/>
    <property type="evidence" value="ECO:0007669"/>
    <property type="project" value="TreeGrafter"/>
</dbReference>
<gene>
    <name evidence="16" type="primary">LOC115211666</name>
</gene>
<dbReference type="PANTHER" id="PTHR21230:SF26">
    <property type="entry name" value="VESICLE TRANSPORT THROUGH INTERACTION WITH T-SNARES HOMOLOG 1A"/>
    <property type="match status" value="1"/>
</dbReference>
<evidence type="ECO:0000256" key="6">
    <source>
        <dbReference type="ARBA" id="ARBA00022989"/>
    </source>
</evidence>
<evidence type="ECO:0000256" key="14">
    <source>
        <dbReference type="ARBA" id="ARBA00082368"/>
    </source>
</evidence>
<dbReference type="GO" id="GO:0000139">
    <property type="term" value="C:Golgi membrane"/>
    <property type="evidence" value="ECO:0007669"/>
    <property type="project" value="UniProtKB-SubCell"/>
</dbReference>
<organism evidence="15 16">
    <name type="scientific">Octopus sinensis</name>
    <name type="common">East Asian common octopus</name>
    <dbReference type="NCBI Taxonomy" id="2607531"/>
    <lineage>
        <taxon>Eukaryota</taxon>
        <taxon>Metazoa</taxon>
        <taxon>Spiralia</taxon>
        <taxon>Lophotrochozoa</taxon>
        <taxon>Mollusca</taxon>
        <taxon>Cephalopoda</taxon>
        <taxon>Coleoidea</taxon>
        <taxon>Octopodiformes</taxon>
        <taxon>Octopoda</taxon>
        <taxon>Incirrata</taxon>
        <taxon>Octopodidae</taxon>
        <taxon>Octopus</taxon>
    </lineage>
</organism>
<dbReference type="InterPro" id="IPR007705">
    <property type="entry name" value="Vesicle_trsprt_v-SNARE_N"/>
</dbReference>
<dbReference type="GO" id="GO:0006886">
    <property type="term" value="P:intracellular protein transport"/>
    <property type="evidence" value="ECO:0007669"/>
    <property type="project" value="InterPro"/>
</dbReference>
<keyword evidence="3" id="KW-0813">Transport</keyword>
<dbReference type="GO" id="GO:0006896">
    <property type="term" value="P:Golgi to vacuole transport"/>
    <property type="evidence" value="ECO:0007669"/>
    <property type="project" value="TreeGrafter"/>
</dbReference>
<accession>A0A6P7SDV5</accession>
<evidence type="ECO:0000313" key="16">
    <source>
        <dbReference type="RefSeq" id="XP_029636161.1"/>
    </source>
</evidence>
<dbReference type="KEGG" id="osn:115211666"/>
<name>A0A6P7SDV5_9MOLL</name>
<dbReference type="PIRSF" id="PIRSF028865">
    <property type="entry name" value="Membrin-2"/>
    <property type="match status" value="1"/>
</dbReference>